<accession>A0A2D6M1E2</accession>
<dbReference type="PANTHER" id="PTHR32268:SF11">
    <property type="entry name" value="HOMOSERINE O-ACETYLTRANSFERASE"/>
    <property type="match status" value="1"/>
</dbReference>
<dbReference type="InterPro" id="IPR029058">
    <property type="entry name" value="AB_hydrolase_fold"/>
</dbReference>
<evidence type="ECO:0000313" key="2">
    <source>
        <dbReference type="Proteomes" id="UP000226592"/>
    </source>
</evidence>
<comment type="caution">
    <text evidence="1">The sequence shown here is derived from an EMBL/GenBank/DDBJ whole genome shotgun (WGS) entry which is preliminary data.</text>
</comment>
<protein>
    <recommendedName>
        <fullName evidence="3">Homoserine O-acetyltransferase</fullName>
    </recommendedName>
</protein>
<dbReference type="PANTHER" id="PTHR32268">
    <property type="entry name" value="HOMOSERINE O-ACETYLTRANSFERASE"/>
    <property type="match status" value="1"/>
</dbReference>
<proteinExistence type="predicted"/>
<name>A0A2D6M1E2_9ARCH</name>
<gene>
    <name evidence="1" type="ORF">CL943_03005</name>
</gene>
<dbReference type="Proteomes" id="UP000226592">
    <property type="component" value="Unassembled WGS sequence"/>
</dbReference>
<evidence type="ECO:0008006" key="3">
    <source>
        <dbReference type="Google" id="ProtNLM"/>
    </source>
</evidence>
<reference evidence="2" key="1">
    <citation type="submission" date="2017-09" db="EMBL/GenBank/DDBJ databases">
        <title>The Reconstruction of 2,631 Draft Metagenome-Assembled Genomes from the Global Oceans.</title>
        <authorList>
            <person name="Tully B.J."/>
            <person name="Graham E.D."/>
            <person name="Heidelberg J.F."/>
        </authorList>
    </citation>
    <scope>NUCLEOTIDE SEQUENCE [LARGE SCALE GENOMIC DNA]</scope>
</reference>
<organism evidence="1 2">
    <name type="scientific">Candidatus Iainarchaeum sp</name>
    <dbReference type="NCBI Taxonomy" id="3101447"/>
    <lineage>
        <taxon>Archaea</taxon>
        <taxon>Candidatus Iainarchaeota</taxon>
        <taxon>Candidatus Iainarchaeia</taxon>
        <taxon>Candidatus Iainarchaeales</taxon>
        <taxon>Candidatus Iainarchaeaceae</taxon>
        <taxon>Candidatus Iainarchaeum</taxon>
    </lineage>
</organism>
<dbReference type="AlphaFoldDB" id="A0A2D6M1E2"/>
<dbReference type="GO" id="GO:0009092">
    <property type="term" value="P:homoserine metabolic process"/>
    <property type="evidence" value="ECO:0007669"/>
    <property type="project" value="TreeGrafter"/>
</dbReference>
<evidence type="ECO:0000313" key="1">
    <source>
        <dbReference type="EMBL" id="MAG22248.1"/>
    </source>
</evidence>
<dbReference type="GO" id="GO:0009086">
    <property type="term" value="P:methionine biosynthetic process"/>
    <property type="evidence" value="ECO:0007669"/>
    <property type="project" value="TreeGrafter"/>
</dbReference>
<dbReference type="Gene3D" id="3.40.50.1820">
    <property type="entry name" value="alpha/beta hydrolase"/>
    <property type="match status" value="1"/>
</dbReference>
<dbReference type="InterPro" id="IPR008220">
    <property type="entry name" value="HAT_MetX-like"/>
</dbReference>
<dbReference type="SUPFAM" id="SSF53474">
    <property type="entry name" value="alpha/beta-Hydrolases"/>
    <property type="match status" value="1"/>
</dbReference>
<dbReference type="GO" id="GO:0004414">
    <property type="term" value="F:homoserine O-acetyltransferase activity"/>
    <property type="evidence" value="ECO:0007669"/>
    <property type="project" value="TreeGrafter"/>
</dbReference>
<dbReference type="EMBL" id="NZBU01000009">
    <property type="protein sequence ID" value="MAG22248.1"/>
    <property type="molecule type" value="Genomic_DNA"/>
</dbReference>
<sequence length="88" mass="9865">MSKAIDTFDLEKEFGSIENAFANTKARIQFISISSDQLFLPEQTKKLHKILLACGVDSNYSEIDSLKGHDGLFIEDDKTSKIIGEKLK</sequence>